<dbReference type="Gene3D" id="3.40.50.12160">
    <property type="entry name" value="Methylthiotransferase, N-terminal domain"/>
    <property type="match status" value="1"/>
</dbReference>
<dbReference type="InterPro" id="IPR038135">
    <property type="entry name" value="Methylthiotransferase_N_sf"/>
</dbReference>
<dbReference type="PROSITE" id="PS51918">
    <property type="entry name" value="RADICAL_SAM"/>
    <property type="match status" value="1"/>
</dbReference>
<dbReference type="InterPro" id="IPR006467">
    <property type="entry name" value="MiaB-like_bact"/>
</dbReference>
<keyword evidence="7" id="KW-0411">Iron-sulfur</keyword>
<evidence type="ECO:0000256" key="2">
    <source>
        <dbReference type="ARBA" id="ARBA00022485"/>
    </source>
</evidence>
<dbReference type="SFLD" id="SFLDG01061">
    <property type="entry name" value="methylthiotransferase"/>
    <property type="match status" value="1"/>
</dbReference>
<dbReference type="GO" id="GO:0035598">
    <property type="term" value="F:tRNA (N(6)-L-threonylcarbamoyladenosine(37)-C(2))-methylthiotransferase activity"/>
    <property type="evidence" value="ECO:0007669"/>
    <property type="project" value="UniProtKB-EC"/>
</dbReference>
<dbReference type="Pfam" id="PF00919">
    <property type="entry name" value="UPF0004"/>
    <property type="match status" value="1"/>
</dbReference>
<dbReference type="SMART" id="SM00729">
    <property type="entry name" value="Elp3"/>
    <property type="match status" value="1"/>
</dbReference>
<dbReference type="InterPro" id="IPR020612">
    <property type="entry name" value="Methylthiotransferase_CS"/>
</dbReference>
<dbReference type="SFLD" id="SFLDS00029">
    <property type="entry name" value="Radical_SAM"/>
    <property type="match status" value="1"/>
</dbReference>
<evidence type="ECO:0000256" key="6">
    <source>
        <dbReference type="ARBA" id="ARBA00023004"/>
    </source>
</evidence>
<dbReference type="PANTHER" id="PTHR11918:SF45">
    <property type="entry name" value="THREONYLCARBAMOYLADENOSINE TRNA METHYLTHIOTRANSFERASE"/>
    <property type="match status" value="1"/>
</dbReference>
<gene>
    <name evidence="10" type="ORF">HNR50_002293</name>
</gene>
<dbReference type="AlphaFoldDB" id="A0A841RCA1"/>
<sequence>MKAAFYTLGCKLNQVETEALVSAFREQGVSIVSSDNQADIYVVNTCTVTSKSEQKARRMIRKFSRDNNSSLVIATGCYVQMEEEEVLSLGDNVVTVSLDDKDTILDLAAFIGSYRFDLRELKSRTALWLQEHLATSKPDGGERFRYSPADFNFHSRAFLKIQDGCDNSCAYCRVTIARGASVSLDSDEIINRLNQLAGKGYREVVLTGINIDSYQSGDLDLAGLLKKILEETRGFRIRLSSLEPDTLTEQMCGVLADERICPHFHLSVQSGSDVILKAMRRNYTSETIREAVRQLRVVKDDPFIAADIIAGFPGETESDLEESMKIITELNFARAHVFPFSPRPGTEAYDITPKVPERETVLRAARLRKASEESYKSYISRSIGKEAVILLEHCDDNGLWYGFSETYIRFAVENVDKGAQAGQMAVCKIKDLSAGTGSAVFHKFQ</sequence>
<dbReference type="InterPro" id="IPR013848">
    <property type="entry name" value="Methylthiotransferase_N"/>
</dbReference>
<evidence type="ECO:0000313" key="11">
    <source>
        <dbReference type="Proteomes" id="UP000587760"/>
    </source>
</evidence>
<keyword evidence="5" id="KW-0479">Metal-binding</keyword>
<dbReference type="Pfam" id="PF04055">
    <property type="entry name" value="Radical_SAM"/>
    <property type="match status" value="1"/>
</dbReference>
<dbReference type="InterPro" id="IPR023404">
    <property type="entry name" value="rSAM_horseshoe"/>
</dbReference>
<keyword evidence="6" id="KW-0408">Iron</keyword>
<dbReference type="GO" id="GO:0051539">
    <property type="term" value="F:4 iron, 4 sulfur cluster binding"/>
    <property type="evidence" value="ECO:0007669"/>
    <property type="project" value="UniProtKB-KW"/>
</dbReference>
<accession>A0A841RCA1</accession>
<dbReference type="Gene3D" id="3.80.30.20">
    <property type="entry name" value="tm_1862 like domain"/>
    <property type="match status" value="1"/>
</dbReference>
<dbReference type="EC" id="2.8.4.5" evidence="10"/>
<dbReference type="NCBIfam" id="TIGR00089">
    <property type="entry name" value="MiaB/RimO family radical SAM methylthiotransferase"/>
    <property type="match status" value="1"/>
</dbReference>
<keyword evidence="3 10" id="KW-0808">Transferase</keyword>
<dbReference type="PANTHER" id="PTHR11918">
    <property type="entry name" value="RADICAL SAM PROTEINS"/>
    <property type="match status" value="1"/>
</dbReference>
<name>A0A841RCA1_9SPIO</name>
<feature type="domain" description="MTTase N-terminal" evidence="8">
    <location>
        <begin position="1"/>
        <end position="116"/>
    </location>
</feature>
<dbReference type="EMBL" id="JACHGJ010000003">
    <property type="protein sequence ID" value="MBB6480630.1"/>
    <property type="molecule type" value="Genomic_DNA"/>
</dbReference>
<dbReference type="PROSITE" id="PS51449">
    <property type="entry name" value="MTTASE_N"/>
    <property type="match status" value="1"/>
</dbReference>
<dbReference type="InterPro" id="IPR006638">
    <property type="entry name" value="Elp3/MiaA/NifB-like_rSAM"/>
</dbReference>
<keyword evidence="4" id="KW-0949">S-adenosyl-L-methionine</keyword>
<keyword evidence="11" id="KW-1185">Reference proteome</keyword>
<dbReference type="NCBIfam" id="TIGR01579">
    <property type="entry name" value="MiaB-like-C"/>
    <property type="match status" value="1"/>
</dbReference>
<comment type="caution">
    <text evidence="10">The sequence shown here is derived from an EMBL/GenBank/DDBJ whole genome shotgun (WGS) entry which is preliminary data.</text>
</comment>
<evidence type="ECO:0000256" key="7">
    <source>
        <dbReference type="ARBA" id="ARBA00023014"/>
    </source>
</evidence>
<dbReference type="CDD" id="cd01335">
    <property type="entry name" value="Radical_SAM"/>
    <property type="match status" value="1"/>
</dbReference>
<dbReference type="InterPro" id="IPR058240">
    <property type="entry name" value="rSAM_sf"/>
</dbReference>
<keyword evidence="2" id="KW-0004">4Fe-4S</keyword>
<evidence type="ECO:0000256" key="3">
    <source>
        <dbReference type="ARBA" id="ARBA00022679"/>
    </source>
</evidence>
<evidence type="ECO:0000256" key="5">
    <source>
        <dbReference type="ARBA" id="ARBA00022723"/>
    </source>
</evidence>
<feature type="domain" description="Radical SAM core" evidence="9">
    <location>
        <begin position="151"/>
        <end position="377"/>
    </location>
</feature>
<evidence type="ECO:0000259" key="8">
    <source>
        <dbReference type="PROSITE" id="PS51449"/>
    </source>
</evidence>
<evidence type="ECO:0000259" key="9">
    <source>
        <dbReference type="PROSITE" id="PS51918"/>
    </source>
</evidence>
<evidence type="ECO:0000256" key="4">
    <source>
        <dbReference type="ARBA" id="ARBA00022691"/>
    </source>
</evidence>
<dbReference type="GO" id="GO:0046872">
    <property type="term" value="F:metal ion binding"/>
    <property type="evidence" value="ECO:0007669"/>
    <property type="project" value="UniProtKB-KW"/>
</dbReference>
<proteinExistence type="predicted"/>
<dbReference type="SFLD" id="SFLDG01082">
    <property type="entry name" value="B12-binding_domain_containing"/>
    <property type="match status" value="1"/>
</dbReference>
<dbReference type="PROSITE" id="PS01278">
    <property type="entry name" value="MTTASE_RADICAL"/>
    <property type="match status" value="1"/>
</dbReference>
<organism evidence="10 11">
    <name type="scientific">Spirochaeta isovalerica</name>
    <dbReference type="NCBI Taxonomy" id="150"/>
    <lineage>
        <taxon>Bacteria</taxon>
        <taxon>Pseudomonadati</taxon>
        <taxon>Spirochaetota</taxon>
        <taxon>Spirochaetia</taxon>
        <taxon>Spirochaetales</taxon>
        <taxon>Spirochaetaceae</taxon>
        <taxon>Spirochaeta</taxon>
    </lineage>
</organism>
<dbReference type="RefSeq" id="WP_184746887.1">
    <property type="nucleotide sequence ID" value="NZ_JACHGJ010000003.1"/>
</dbReference>
<evidence type="ECO:0000313" key="10">
    <source>
        <dbReference type="EMBL" id="MBB6480630.1"/>
    </source>
</evidence>
<protein>
    <submittedName>
        <fullName evidence="10">Threonylcarbamoyladenosine tRNA methylthiotransferase MtaB</fullName>
        <ecNumber evidence="10">2.8.4.5</ecNumber>
    </submittedName>
</protein>
<comment type="cofactor">
    <cofactor evidence="1">
        <name>[4Fe-4S] cluster</name>
        <dbReference type="ChEBI" id="CHEBI:49883"/>
    </cofactor>
</comment>
<reference evidence="10 11" key="1">
    <citation type="submission" date="2020-08" db="EMBL/GenBank/DDBJ databases">
        <title>Genomic Encyclopedia of Type Strains, Phase IV (KMG-IV): sequencing the most valuable type-strain genomes for metagenomic binning, comparative biology and taxonomic classification.</title>
        <authorList>
            <person name="Goeker M."/>
        </authorList>
    </citation>
    <scope>NUCLEOTIDE SEQUENCE [LARGE SCALE GENOMIC DNA]</scope>
    <source>
        <strain evidence="10 11">DSM 2461</strain>
    </source>
</reference>
<dbReference type="SUPFAM" id="SSF102114">
    <property type="entry name" value="Radical SAM enzymes"/>
    <property type="match status" value="1"/>
</dbReference>
<dbReference type="InterPro" id="IPR005839">
    <property type="entry name" value="Methylthiotransferase"/>
</dbReference>
<dbReference type="Proteomes" id="UP000587760">
    <property type="component" value="Unassembled WGS sequence"/>
</dbReference>
<dbReference type="InterPro" id="IPR007197">
    <property type="entry name" value="rSAM"/>
</dbReference>
<evidence type="ECO:0000256" key="1">
    <source>
        <dbReference type="ARBA" id="ARBA00001966"/>
    </source>
</evidence>